<feature type="domain" description="Chalcone isomerase" evidence="2">
    <location>
        <begin position="26"/>
        <end position="194"/>
    </location>
</feature>
<evidence type="ECO:0000313" key="4">
    <source>
        <dbReference type="Proteomes" id="UP000239326"/>
    </source>
</evidence>
<evidence type="ECO:0000313" key="3">
    <source>
        <dbReference type="EMBL" id="AVO41018.1"/>
    </source>
</evidence>
<protein>
    <submittedName>
        <fullName evidence="3">Lipoprotein transmembrane</fullName>
    </submittedName>
</protein>
<dbReference type="Pfam" id="PF16036">
    <property type="entry name" value="Chalcone_3"/>
    <property type="match status" value="1"/>
</dbReference>
<dbReference type="Proteomes" id="UP000239326">
    <property type="component" value="Chromosome"/>
</dbReference>
<feature type="signal peptide" evidence="1">
    <location>
        <begin position="1"/>
        <end position="26"/>
    </location>
</feature>
<keyword evidence="3" id="KW-0472">Membrane</keyword>
<dbReference type="InterPro" id="IPR036298">
    <property type="entry name" value="Chalcone_isomerase_sf"/>
</dbReference>
<sequence>MRIGEQFKKWAPLALLALAFAVPAQARDVSGVKVDDTATVGGKELKLNGAGMRAIVFVKFYAIGLYLPEKKTTPAEVQAEAGPRRVSLTIQREINSEEFGQLFITSMNKNSTKEEKAKVVNQTVKFGEMFASLDKVVKGDIITLDWIPGTGTVSTLNGKKIGETLPGIDFYNAVLRIWLGESPAQESVKKELLGG</sequence>
<proteinExistence type="predicted"/>
<dbReference type="GO" id="GO:0016872">
    <property type="term" value="F:intramolecular lyase activity"/>
    <property type="evidence" value="ECO:0007669"/>
    <property type="project" value="InterPro"/>
</dbReference>
<keyword evidence="3" id="KW-0449">Lipoprotein</keyword>
<dbReference type="KEGG" id="simp:C6571_06715"/>
<dbReference type="EMBL" id="CP027669">
    <property type="protein sequence ID" value="AVO41018.1"/>
    <property type="molecule type" value="Genomic_DNA"/>
</dbReference>
<evidence type="ECO:0000256" key="1">
    <source>
        <dbReference type="SAM" id="SignalP"/>
    </source>
</evidence>
<dbReference type="InterPro" id="IPR016087">
    <property type="entry name" value="Chalcone_isomerase"/>
</dbReference>
<dbReference type="InterPro" id="IPR016088">
    <property type="entry name" value="Chalcone_isomerase_3-sand"/>
</dbReference>
<dbReference type="Gene3D" id="3.50.70.10">
    <property type="match status" value="1"/>
</dbReference>
<gene>
    <name evidence="3" type="ORF">C6571_06715</name>
</gene>
<dbReference type="SUPFAM" id="SSF54626">
    <property type="entry name" value="Chalcone isomerase"/>
    <property type="match status" value="1"/>
</dbReference>
<feature type="chain" id="PRO_5015510406" evidence="1">
    <location>
        <begin position="27"/>
        <end position="195"/>
    </location>
</feature>
<keyword evidence="3" id="KW-0812">Transmembrane</keyword>
<keyword evidence="1" id="KW-0732">Signal</keyword>
<dbReference type="RefSeq" id="WP_106446004.1">
    <property type="nucleotide sequence ID" value="NZ_CP027669.1"/>
</dbReference>
<organism evidence="3 4">
    <name type="scientific">Simplicispira suum</name>
    <dbReference type="NCBI Taxonomy" id="2109915"/>
    <lineage>
        <taxon>Bacteria</taxon>
        <taxon>Pseudomonadati</taxon>
        <taxon>Pseudomonadota</taxon>
        <taxon>Betaproteobacteria</taxon>
        <taxon>Burkholderiales</taxon>
        <taxon>Comamonadaceae</taxon>
        <taxon>Simplicispira</taxon>
    </lineage>
</organism>
<reference evidence="3 4" key="1">
    <citation type="submission" date="2018-03" db="EMBL/GenBank/DDBJ databases">
        <title>Genome sequencing of Simplicispira sp.</title>
        <authorList>
            <person name="Kim S.-J."/>
            <person name="Heo J."/>
            <person name="Kwon S.-W."/>
        </authorList>
    </citation>
    <scope>NUCLEOTIDE SEQUENCE [LARGE SCALE GENOMIC DNA]</scope>
    <source>
        <strain evidence="3 4">SC1-8</strain>
    </source>
</reference>
<evidence type="ECO:0000259" key="2">
    <source>
        <dbReference type="Pfam" id="PF16036"/>
    </source>
</evidence>
<dbReference type="AlphaFoldDB" id="A0A2S0MYP1"/>
<keyword evidence="4" id="KW-1185">Reference proteome</keyword>
<accession>A0A2S0MYP1</accession>
<name>A0A2S0MYP1_9BURK</name>
<dbReference type="OrthoDB" id="9795336at2"/>